<accession>A0ABW6P5M1</accession>
<name>A0ABW6P5M1_9NOCA</name>
<reference evidence="1 2" key="1">
    <citation type="submission" date="2024-10" db="EMBL/GenBank/DDBJ databases">
        <title>The Natural Products Discovery Center: Release of the First 8490 Sequenced Strains for Exploring Actinobacteria Biosynthetic Diversity.</title>
        <authorList>
            <person name="Kalkreuter E."/>
            <person name="Kautsar S.A."/>
            <person name="Yang D."/>
            <person name="Bader C.D."/>
            <person name="Teijaro C.N."/>
            <person name="Fluegel L."/>
            <person name="Davis C.M."/>
            <person name="Simpson J.R."/>
            <person name="Lauterbach L."/>
            <person name="Steele A.D."/>
            <person name="Gui C."/>
            <person name="Meng S."/>
            <person name="Li G."/>
            <person name="Viehrig K."/>
            <person name="Ye F."/>
            <person name="Su P."/>
            <person name="Kiefer A.F."/>
            <person name="Nichols A."/>
            <person name="Cepeda A.J."/>
            <person name="Yan W."/>
            <person name="Fan B."/>
            <person name="Jiang Y."/>
            <person name="Adhikari A."/>
            <person name="Zheng C.-J."/>
            <person name="Schuster L."/>
            <person name="Cowan T.M."/>
            <person name="Smanski M.J."/>
            <person name="Chevrette M.G."/>
            <person name="De Carvalho L.P.S."/>
            <person name="Shen B."/>
        </authorList>
    </citation>
    <scope>NUCLEOTIDE SEQUENCE [LARGE SCALE GENOMIC DNA]</scope>
    <source>
        <strain evidence="1 2">NPDC004119</strain>
    </source>
</reference>
<dbReference type="EMBL" id="JBIAMT010000003">
    <property type="protein sequence ID" value="MFF0498454.1"/>
    <property type="molecule type" value="Genomic_DNA"/>
</dbReference>
<dbReference type="RefSeq" id="WP_387395868.1">
    <property type="nucleotide sequence ID" value="NZ_JBIAMT010000003.1"/>
</dbReference>
<dbReference type="Proteomes" id="UP001601442">
    <property type="component" value="Unassembled WGS sequence"/>
</dbReference>
<evidence type="ECO:0000313" key="1">
    <source>
        <dbReference type="EMBL" id="MFF0498454.1"/>
    </source>
</evidence>
<comment type="caution">
    <text evidence="1">The sequence shown here is derived from an EMBL/GenBank/DDBJ whole genome shotgun (WGS) entry which is preliminary data.</text>
</comment>
<proteinExistence type="predicted"/>
<protein>
    <submittedName>
        <fullName evidence="1">Uncharacterized protein</fullName>
    </submittedName>
</protein>
<keyword evidence="2" id="KW-1185">Reference proteome</keyword>
<sequence length="77" mass="8437">MSEISDAIKRNRAGRISVCLTNEWLSTLSAEDELELSAFADEHVASAFAVAKEFGFPAARSTWTGHFKGLCSCVREI</sequence>
<gene>
    <name evidence="1" type="ORF">ACFYU5_18760</name>
</gene>
<organism evidence="1 2">
    <name type="scientific">Nocardia aobensis</name>
    <dbReference type="NCBI Taxonomy" id="257277"/>
    <lineage>
        <taxon>Bacteria</taxon>
        <taxon>Bacillati</taxon>
        <taxon>Actinomycetota</taxon>
        <taxon>Actinomycetes</taxon>
        <taxon>Mycobacteriales</taxon>
        <taxon>Nocardiaceae</taxon>
        <taxon>Nocardia</taxon>
    </lineage>
</organism>
<evidence type="ECO:0000313" key="2">
    <source>
        <dbReference type="Proteomes" id="UP001601442"/>
    </source>
</evidence>